<keyword evidence="1" id="KW-1133">Transmembrane helix</keyword>
<protein>
    <submittedName>
        <fullName evidence="2">AlNc14C31G2865 protein</fullName>
    </submittedName>
</protein>
<dbReference type="AlphaFoldDB" id="F0W7R1"/>
<feature type="transmembrane region" description="Helical" evidence="1">
    <location>
        <begin position="44"/>
        <end position="63"/>
    </location>
</feature>
<keyword evidence="1" id="KW-0812">Transmembrane</keyword>
<dbReference type="EMBL" id="FR824076">
    <property type="protein sequence ID" value="CCA17163.1"/>
    <property type="molecule type" value="Genomic_DNA"/>
</dbReference>
<reference evidence="2" key="2">
    <citation type="submission" date="2011-02" db="EMBL/GenBank/DDBJ databases">
        <authorList>
            <person name="MacLean D."/>
        </authorList>
    </citation>
    <scope>NUCLEOTIDE SEQUENCE</scope>
</reference>
<proteinExistence type="predicted"/>
<sequence length="113" mass="12396">MEHLILPCVNPTLSVHGKAPLEAEVSHFPKRLRPNRPPSTHSLIIVRISIGGIATIAFTLLDLSMEHSALGMNPTAKEHEDVAKEPTLEKNGFLRAIDDGSKKSTGAIKIERW</sequence>
<dbReference type="HOGENOM" id="CLU_2138149_0_0_1"/>
<gene>
    <name evidence="2" type="primary">AlNc14C31G2865</name>
    <name evidence="2" type="ORF">ALNC14_033060</name>
</gene>
<evidence type="ECO:0000256" key="1">
    <source>
        <dbReference type="SAM" id="Phobius"/>
    </source>
</evidence>
<organism evidence="2">
    <name type="scientific">Albugo laibachii Nc14</name>
    <dbReference type="NCBI Taxonomy" id="890382"/>
    <lineage>
        <taxon>Eukaryota</taxon>
        <taxon>Sar</taxon>
        <taxon>Stramenopiles</taxon>
        <taxon>Oomycota</taxon>
        <taxon>Peronosporomycetes</taxon>
        <taxon>Albuginales</taxon>
        <taxon>Albuginaceae</taxon>
        <taxon>Albugo</taxon>
    </lineage>
</organism>
<keyword evidence="1" id="KW-0472">Membrane</keyword>
<name>F0W7R1_9STRA</name>
<evidence type="ECO:0000313" key="2">
    <source>
        <dbReference type="EMBL" id="CCA17163.1"/>
    </source>
</evidence>
<accession>F0W7R1</accession>
<reference evidence="2" key="1">
    <citation type="journal article" date="2011" name="PLoS Biol.">
        <title>Gene gain and loss during evolution of obligate parasitism in the white rust pathogen of Arabidopsis thaliana.</title>
        <authorList>
            <person name="Kemen E."/>
            <person name="Gardiner A."/>
            <person name="Schultz-Larsen T."/>
            <person name="Kemen A.C."/>
            <person name="Balmuth A.L."/>
            <person name="Robert-Seilaniantz A."/>
            <person name="Bailey K."/>
            <person name="Holub E."/>
            <person name="Studholme D.J."/>
            <person name="Maclean D."/>
            <person name="Jones J.D."/>
        </authorList>
    </citation>
    <scope>NUCLEOTIDE SEQUENCE</scope>
</reference>